<sequence>MASRSLSARVSELFRVGRPFPADMEFERSQTPMMSAASSEDPGPSYLPSLVPTRRYRKDKEIWPRGGEETVESEDGEEDGSASSLRSSSSLKVEARDSDGEADKALKSKDSEISQLQEALKAKDAETTRLRQELESQKSTIADMKEQHWKEVSHMHAQLSAMTKELVDTKKNIAKELADAKTELEEKAKAQASTQAQAIEDLAAAKMKAADKTKELEKIHAEKAKLAEELGSMTVECSELREAMQGVQMILNRTSLSRRSGTEGQQTRQVLLIGDSGVGKTSLVDRLCDHRYLNPRTATVDMNYKTAILDLDGERLKVQVWDTSGQERFHSIATSYYRHAMGVVLAYDVTNVESFSRIRAWQSNVERYATNGVDRILVGCKCDAYTKRVVTKEEGQKLADELGVTFVETSAQHNEGIEEAFAVIVRKIKARLFDATNPDFPPECKHLPQQTVTYSNGMGSQLANSAENRVTGAGNIATRTTVDFNTRQLQEQIDNLEKTLASVKEQHVKEVQHLHEQITNMGKELADTKKSHARESMDAQTELERKTKELSSVSVQNMHLRGALQALRGYCDRTLGSLTSGFSEIAVGAARTMYDPNAMVSTPQELGTLIIVVLKAKDLPNTKTIGRQETYCVVSFDGQHRFTKTAKRSGQHPEWDEEIRFVLYEDLDLPRTEEGSVKEQEESILLSSVPAKSQPSKEERRPTKPRIKGGDHIVLECYADGGTRKPEGILIGQTVIDLTQAVTTGETDEWFTLTNQGRYSGEVYLELTFWTSTPPEDKASVLPGIGGEQIIRFPHSLSLFRLKSEDLPMDVVAPATALTAVVEAVASSTSALQPTESSSHEITSKLDDAKDEKDNADTLRNKITELETLVADMKVQHVKEVTHLHEQITNIAKELAGTHFGKTKELNDAKAEIEKQTKVFAKEREKEMQELAAAKAEVAKQEKEIAAAMTTQVAELLDAKDKVVKKTEELTAMKAQNAALKKALRAMQMLCMQTAISFGLDNEADSEVSDLDLGASGSSDFVLLKHHFNRHPWRPQEDEATLNLERNFLAGDLVCGVGYGIQLVLYISCASYLWKHRKGSRNKLFLLAYITLLLVIETIFVIVQGRTVQVVYIENRDYPGGPWQYFLDTQNLAINVMFYATFFVLTFLNDLLVLWRCWVIWASSGRLVAGFVIFFPALATLASFAMGTLWTLQSSQPTLSMYSALPMAYGTSYYTISVSINIILTILIITRLLIYRRGIMQSLPADFASQYVSLTAIVVESAALYSVFAIMFLITYAMNDPTNQVFLGFASACQQIATYLIIYRVAEGKAFGTDPMSGATLTTVVDINGRGMLTSAFGVTSRRTAELGDFSTDPKFGINMQDLEAGQAGSEIPKERTYESSSPKQ</sequence>
<evidence type="ECO:0000256" key="1">
    <source>
        <dbReference type="ARBA" id="ARBA00006270"/>
    </source>
</evidence>
<dbReference type="EMBL" id="RWJN01000024">
    <property type="protein sequence ID" value="TCD70268.1"/>
    <property type="molecule type" value="Genomic_DNA"/>
</dbReference>
<dbReference type="GO" id="GO:0012505">
    <property type="term" value="C:endomembrane system"/>
    <property type="evidence" value="ECO:0007669"/>
    <property type="project" value="UniProtKB-SubCell"/>
</dbReference>
<feature type="region of interest" description="Disordered" evidence="7">
    <location>
        <begin position="672"/>
        <end position="707"/>
    </location>
</feature>
<feature type="compositionally biased region" description="Basic and acidic residues" evidence="7">
    <location>
        <begin position="695"/>
        <end position="707"/>
    </location>
</feature>
<keyword evidence="11" id="KW-1185">Reference proteome</keyword>
<dbReference type="SMART" id="SM00175">
    <property type="entry name" value="RAB"/>
    <property type="match status" value="1"/>
</dbReference>
<feature type="compositionally biased region" description="Basic and acidic residues" evidence="7">
    <location>
        <begin position="58"/>
        <end position="68"/>
    </location>
</feature>
<feature type="compositionally biased region" description="Acidic residues" evidence="7">
    <location>
        <begin position="69"/>
        <end position="80"/>
    </location>
</feature>
<dbReference type="InterPro" id="IPR027417">
    <property type="entry name" value="P-loop_NTPase"/>
</dbReference>
<feature type="coiled-coil region" evidence="6">
    <location>
        <begin position="906"/>
        <end position="983"/>
    </location>
</feature>
<dbReference type="SMART" id="SM00239">
    <property type="entry name" value="C2"/>
    <property type="match status" value="1"/>
</dbReference>
<feature type="coiled-coil region" evidence="6">
    <location>
        <begin position="846"/>
        <end position="876"/>
    </location>
</feature>
<dbReference type="InterPro" id="IPR000008">
    <property type="entry name" value="C2_dom"/>
</dbReference>
<feature type="transmembrane region" description="Helical" evidence="8">
    <location>
        <begin position="1167"/>
        <end position="1192"/>
    </location>
</feature>
<feature type="compositionally biased region" description="Basic and acidic residues" evidence="7">
    <location>
        <begin position="672"/>
        <end position="681"/>
    </location>
</feature>
<keyword evidence="8" id="KW-0812">Transmembrane</keyword>
<feature type="domain" description="C2" evidence="9">
    <location>
        <begin position="592"/>
        <end position="751"/>
    </location>
</feature>
<keyword evidence="4" id="KW-0449">Lipoprotein</keyword>
<feature type="region of interest" description="Disordered" evidence="7">
    <location>
        <begin position="19"/>
        <end position="110"/>
    </location>
</feature>
<accession>A0A4R0S010</accession>
<feature type="compositionally biased region" description="Low complexity" evidence="7">
    <location>
        <begin position="81"/>
        <end position="91"/>
    </location>
</feature>
<evidence type="ECO:0000313" key="10">
    <source>
        <dbReference type="EMBL" id="TCD70268.1"/>
    </source>
</evidence>
<feature type="transmembrane region" description="Helical" evidence="8">
    <location>
        <begin position="1056"/>
        <end position="1074"/>
    </location>
</feature>
<dbReference type="GO" id="GO:0005525">
    <property type="term" value="F:GTP binding"/>
    <property type="evidence" value="ECO:0007669"/>
    <property type="project" value="UniProtKB-KW"/>
</dbReference>
<dbReference type="Proteomes" id="UP000292702">
    <property type="component" value="Unassembled WGS sequence"/>
</dbReference>
<feature type="transmembrane region" description="Helical" evidence="8">
    <location>
        <begin position="1254"/>
        <end position="1278"/>
    </location>
</feature>
<dbReference type="PRINTS" id="PR00449">
    <property type="entry name" value="RASTRNSFRMNG"/>
</dbReference>
<dbReference type="PANTHER" id="PTHR47980">
    <property type="entry name" value="LD44762P"/>
    <property type="match status" value="1"/>
</dbReference>
<dbReference type="Gene3D" id="2.60.40.150">
    <property type="entry name" value="C2 domain"/>
    <property type="match status" value="1"/>
</dbReference>
<dbReference type="SUPFAM" id="SSF49562">
    <property type="entry name" value="C2 domain (Calcium/lipid-binding domain, CaLB)"/>
    <property type="match status" value="1"/>
</dbReference>
<dbReference type="PROSITE" id="PS51421">
    <property type="entry name" value="RAS"/>
    <property type="match status" value="1"/>
</dbReference>
<keyword evidence="3" id="KW-0342">GTP-binding</keyword>
<keyword evidence="6" id="KW-0175">Coiled coil</keyword>
<dbReference type="SUPFAM" id="SSF52540">
    <property type="entry name" value="P-loop containing nucleoside triphosphate hydrolases"/>
    <property type="match status" value="1"/>
</dbReference>
<keyword evidence="8" id="KW-0472">Membrane</keyword>
<dbReference type="NCBIfam" id="TIGR00231">
    <property type="entry name" value="small_GTP"/>
    <property type="match status" value="1"/>
</dbReference>
<protein>
    <recommendedName>
        <fullName evidence="9">C2 domain-containing protein</fullName>
    </recommendedName>
</protein>
<dbReference type="InterPro" id="IPR035892">
    <property type="entry name" value="C2_domain_sf"/>
</dbReference>
<feature type="compositionally biased region" description="Basic and acidic residues" evidence="7">
    <location>
        <begin position="93"/>
        <end position="110"/>
    </location>
</feature>
<dbReference type="SMART" id="SM00176">
    <property type="entry name" value="RAN"/>
    <property type="match status" value="1"/>
</dbReference>
<dbReference type="InterPro" id="IPR050305">
    <property type="entry name" value="Small_GTPase_Rab"/>
</dbReference>
<evidence type="ECO:0000256" key="4">
    <source>
        <dbReference type="ARBA" id="ARBA00023288"/>
    </source>
</evidence>
<dbReference type="Pfam" id="PF00168">
    <property type="entry name" value="C2"/>
    <property type="match status" value="1"/>
</dbReference>
<feature type="region of interest" description="Disordered" evidence="7">
    <location>
        <begin position="1366"/>
        <end position="1385"/>
    </location>
</feature>
<comment type="similarity">
    <text evidence="1">Belongs to the small GTPase superfamily. Rab family.</text>
</comment>
<keyword evidence="8" id="KW-1133">Transmembrane helix</keyword>
<evidence type="ECO:0000259" key="9">
    <source>
        <dbReference type="PROSITE" id="PS50004"/>
    </source>
</evidence>
<dbReference type="FunFam" id="3.40.50.300:FF:001129">
    <property type="entry name" value="ras-related protein Rab-44 isoform X2"/>
    <property type="match status" value="1"/>
</dbReference>
<dbReference type="STRING" id="92696.A0A4R0S010"/>
<dbReference type="OrthoDB" id="2641762at2759"/>
<dbReference type="GO" id="GO:0003924">
    <property type="term" value="F:GTPase activity"/>
    <property type="evidence" value="ECO:0007669"/>
    <property type="project" value="InterPro"/>
</dbReference>
<organism evidence="10 11">
    <name type="scientific">Steccherinum ochraceum</name>
    <dbReference type="NCBI Taxonomy" id="92696"/>
    <lineage>
        <taxon>Eukaryota</taxon>
        <taxon>Fungi</taxon>
        <taxon>Dikarya</taxon>
        <taxon>Basidiomycota</taxon>
        <taxon>Agaricomycotina</taxon>
        <taxon>Agaricomycetes</taxon>
        <taxon>Polyporales</taxon>
        <taxon>Steccherinaceae</taxon>
        <taxon>Steccherinum</taxon>
    </lineage>
</organism>
<keyword evidence="2" id="KW-0547">Nucleotide-binding</keyword>
<dbReference type="InterPro" id="IPR001806">
    <property type="entry name" value="Small_GTPase"/>
</dbReference>
<evidence type="ECO:0000256" key="2">
    <source>
        <dbReference type="ARBA" id="ARBA00022741"/>
    </source>
</evidence>
<dbReference type="Gene3D" id="3.40.50.300">
    <property type="entry name" value="P-loop containing nucleotide triphosphate hydrolases"/>
    <property type="match status" value="1"/>
</dbReference>
<dbReference type="PROSITE" id="PS51420">
    <property type="entry name" value="RHO"/>
    <property type="match status" value="1"/>
</dbReference>
<evidence type="ECO:0000256" key="8">
    <source>
        <dbReference type="SAM" id="Phobius"/>
    </source>
</evidence>
<dbReference type="Pfam" id="PF00071">
    <property type="entry name" value="Ras"/>
    <property type="match status" value="1"/>
</dbReference>
<comment type="caution">
    <text evidence="10">The sequence shown here is derived from an EMBL/GenBank/DDBJ whole genome shotgun (WGS) entry which is preliminary data.</text>
</comment>
<evidence type="ECO:0000256" key="5">
    <source>
        <dbReference type="ARBA" id="ARBA00046278"/>
    </source>
</evidence>
<evidence type="ECO:0000256" key="3">
    <source>
        <dbReference type="ARBA" id="ARBA00023134"/>
    </source>
</evidence>
<dbReference type="SMART" id="SM00174">
    <property type="entry name" value="RHO"/>
    <property type="match status" value="1"/>
</dbReference>
<feature type="compositionally biased region" description="Polar residues" evidence="7">
    <location>
        <begin position="29"/>
        <end position="38"/>
    </location>
</feature>
<feature type="transmembrane region" description="Helical" evidence="8">
    <location>
        <begin position="1132"/>
        <end position="1155"/>
    </location>
</feature>
<evidence type="ECO:0000256" key="7">
    <source>
        <dbReference type="SAM" id="MobiDB-lite"/>
    </source>
</evidence>
<dbReference type="PROSITE" id="PS51419">
    <property type="entry name" value="RAB"/>
    <property type="match status" value="1"/>
</dbReference>
<evidence type="ECO:0000256" key="6">
    <source>
        <dbReference type="SAM" id="Coils"/>
    </source>
</evidence>
<feature type="transmembrane region" description="Helical" evidence="8">
    <location>
        <begin position="1212"/>
        <end position="1234"/>
    </location>
</feature>
<proteinExistence type="inferred from homology"/>
<feature type="transmembrane region" description="Helical" evidence="8">
    <location>
        <begin position="1086"/>
        <end position="1112"/>
    </location>
</feature>
<feature type="transmembrane region" description="Helical" evidence="8">
    <location>
        <begin position="1284"/>
        <end position="1306"/>
    </location>
</feature>
<dbReference type="SMART" id="SM00173">
    <property type="entry name" value="RAS"/>
    <property type="match status" value="1"/>
</dbReference>
<name>A0A4R0S010_9APHY</name>
<dbReference type="PROSITE" id="PS50004">
    <property type="entry name" value="C2"/>
    <property type="match status" value="1"/>
</dbReference>
<gene>
    <name evidence="10" type="ORF">EIP91_004169</name>
</gene>
<reference evidence="10 11" key="1">
    <citation type="submission" date="2018-11" db="EMBL/GenBank/DDBJ databases">
        <title>Genome assembly of Steccherinum ochraceum LE-BIN_3174, the white-rot fungus of the Steccherinaceae family (The Residual Polyporoid clade, Polyporales, Basidiomycota).</title>
        <authorList>
            <person name="Fedorova T.V."/>
            <person name="Glazunova O.A."/>
            <person name="Landesman E.O."/>
            <person name="Moiseenko K.V."/>
            <person name="Psurtseva N.V."/>
            <person name="Savinova O.S."/>
            <person name="Shakhova N.V."/>
            <person name="Tyazhelova T.V."/>
            <person name="Vasina D.V."/>
        </authorList>
    </citation>
    <scope>NUCLEOTIDE SEQUENCE [LARGE SCALE GENOMIC DNA]</scope>
    <source>
        <strain evidence="10 11">LE-BIN_3174</strain>
    </source>
</reference>
<comment type="subcellular location">
    <subcellularLocation>
        <location evidence="5">Endomembrane system</location>
        <topology evidence="5">Lipid-anchor</topology>
        <orientation evidence="5">Cytoplasmic side</orientation>
    </subcellularLocation>
</comment>
<dbReference type="InterPro" id="IPR005225">
    <property type="entry name" value="Small_GTP-bd"/>
</dbReference>
<evidence type="ECO:0000313" key="11">
    <source>
        <dbReference type="Proteomes" id="UP000292702"/>
    </source>
</evidence>